<evidence type="ECO:0000256" key="1">
    <source>
        <dbReference type="SAM" id="SignalP"/>
    </source>
</evidence>
<evidence type="ECO:0008006" key="4">
    <source>
        <dbReference type="Google" id="ProtNLM"/>
    </source>
</evidence>
<evidence type="ECO:0000313" key="2">
    <source>
        <dbReference type="EMBL" id="EOY33325.1"/>
    </source>
</evidence>
<dbReference type="EMBL" id="CM001887">
    <property type="protein sequence ID" value="EOY33325.1"/>
    <property type="molecule type" value="Genomic_DNA"/>
</dbReference>
<gene>
    <name evidence="2" type="ORF">TCM_041283</name>
</gene>
<dbReference type="AlphaFoldDB" id="A0A061GU08"/>
<organism evidence="2 3">
    <name type="scientific">Theobroma cacao</name>
    <name type="common">Cacao</name>
    <name type="synonym">Cocoa</name>
    <dbReference type="NCBI Taxonomy" id="3641"/>
    <lineage>
        <taxon>Eukaryota</taxon>
        <taxon>Viridiplantae</taxon>
        <taxon>Streptophyta</taxon>
        <taxon>Embryophyta</taxon>
        <taxon>Tracheophyta</taxon>
        <taxon>Spermatophyta</taxon>
        <taxon>Magnoliopsida</taxon>
        <taxon>eudicotyledons</taxon>
        <taxon>Gunneridae</taxon>
        <taxon>Pentapetalae</taxon>
        <taxon>rosids</taxon>
        <taxon>malvids</taxon>
        <taxon>Malvales</taxon>
        <taxon>Malvaceae</taxon>
        <taxon>Byttnerioideae</taxon>
        <taxon>Theobroma</taxon>
    </lineage>
</organism>
<dbReference type="Proteomes" id="UP000026915">
    <property type="component" value="Chromosome 9"/>
</dbReference>
<evidence type="ECO:0000313" key="3">
    <source>
        <dbReference type="Proteomes" id="UP000026915"/>
    </source>
</evidence>
<dbReference type="HOGENOM" id="CLU_2228088_0_0_1"/>
<keyword evidence="3" id="KW-1185">Reference proteome</keyword>
<accession>A0A061GU08</accession>
<reference evidence="2 3" key="1">
    <citation type="journal article" date="2013" name="Genome Biol.">
        <title>The genome sequence of the most widely cultivated cacao type and its use to identify candidate genes regulating pod color.</title>
        <authorList>
            <person name="Motamayor J.C."/>
            <person name="Mockaitis K."/>
            <person name="Schmutz J."/>
            <person name="Haiminen N."/>
            <person name="Iii D.L."/>
            <person name="Cornejo O."/>
            <person name="Findley S.D."/>
            <person name="Zheng P."/>
            <person name="Utro F."/>
            <person name="Royaert S."/>
            <person name="Saski C."/>
            <person name="Jenkins J."/>
            <person name="Podicheti R."/>
            <person name="Zhao M."/>
            <person name="Scheffler B.E."/>
            <person name="Stack J.C."/>
            <person name="Feltus F.A."/>
            <person name="Mustiga G.M."/>
            <person name="Amores F."/>
            <person name="Phillips W."/>
            <person name="Marelli J.P."/>
            <person name="May G.D."/>
            <person name="Shapiro H."/>
            <person name="Ma J."/>
            <person name="Bustamante C.D."/>
            <person name="Schnell R.J."/>
            <person name="Main D."/>
            <person name="Gilbert D."/>
            <person name="Parida L."/>
            <person name="Kuhn D.N."/>
        </authorList>
    </citation>
    <scope>NUCLEOTIDE SEQUENCE [LARGE SCALE GENOMIC DNA]</scope>
    <source>
        <strain evidence="3">cv. Matina 1-6</strain>
    </source>
</reference>
<dbReference type="InParanoid" id="A0A061GU08"/>
<dbReference type="Gramene" id="EOY33325">
    <property type="protein sequence ID" value="EOY33325"/>
    <property type="gene ID" value="TCM_041283"/>
</dbReference>
<proteinExistence type="predicted"/>
<keyword evidence="1" id="KW-0732">Signal</keyword>
<protein>
    <recommendedName>
        <fullName evidence="4">Secreted protein</fullName>
    </recommendedName>
</protein>
<feature type="signal peptide" evidence="1">
    <location>
        <begin position="1"/>
        <end position="21"/>
    </location>
</feature>
<sequence>MGKRYLIVILFMARLSTHILHEPSFLGANKAGQAQGLLLSRTRPFSNNSSTCLCTSARCIGGILYAGRFGNAAPGTKSIACWMLRKGGRLFGKSSLNNSPNSFNNC</sequence>
<name>A0A061GU08_THECC</name>
<feature type="chain" id="PRO_5001599446" description="Secreted protein" evidence="1">
    <location>
        <begin position="22"/>
        <end position="106"/>
    </location>
</feature>